<accession>A0A060CBI7</accession>
<comment type="cofactor">
    <cofactor evidence="1">
        <name>Ca(2+)</name>
        <dbReference type="ChEBI" id="CHEBI:29108"/>
    </cofactor>
</comment>
<organism evidence="6">
    <name type="scientific">uncultured Methylobacterium sp</name>
    <dbReference type="NCBI Taxonomy" id="157278"/>
    <lineage>
        <taxon>Bacteria</taxon>
        <taxon>Pseudomonadati</taxon>
        <taxon>Pseudomonadota</taxon>
        <taxon>Alphaproteobacteria</taxon>
        <taxon>Hyphomicrobiales</taxon>
        <taxon>Methylobacteriaceae</taxon>
        <taxon>Methylobacterium</taxon>
        <taxon>environmental samples</taxon>
    </lineage>
</organism>
<dbReference type="PRINTS" id="PR00313">
    <property type="entry name" value="CABNDNGRPT"/>
</dbReference>
<dbReference type="Pfam" id="PF08548">
    <property type="entry name" value="Peptidase_M10_C"/>
    <property type="match status" value="1"/>
</dbReference>
<dbReference type="Gene3D" id="2.150.10.10">
    <property type="entry name" value="Serralysin-like metalloprotease, C-terminal"/>
    <property type="match status" value="1"/>
</dbReference>
<feature type="domain" description="Peptidase M10 serralysin C-terminal" evidence="5">
    <location>
        <begin position="81"/>
        <end position="137"/>
    </location>
</feature>
<dbReference type="SUPFAM" id="SSF51120">
    <property type="entry name" value="beta-Roll"/>
    <property type="match status" value="1"/>
</dbReference>
<reference evidence="6" key="1">
    <citation type="journal article" date="2013" name="Environ. Microbiol.">
        <title>Seasonally variable intestinal metagenomes of the red palm weevil (Rhynchophorus ferrugineus).</title>
        <authorList>
            <person name="Jia S."/>
            <person name="Zhang X."/>
            <person name="Zhang G."/>
            <person name="Yin A."/>
            <person name="Zhang S."/>
            <person name="Li F."/>
            <person name="Wang L."/>
            <person name="Zhao D."/>
            <person name="Yun Q."/>
            <person name="Tala"/>
            <person name="Wang J."/>
            <person name="Sun G."/>
            <person name="Baabdullah M."/>
            <person name="Yu X."/>
            <person name="Hu S."/>
            <person name="Al-Mssallem I.S."/>
            <person name="Yu J."/>
        </authorList>
    </citation>
    <scope>NUCLEOTIDE SEQUENCE</scope>
</reference>
<dbReference type="InterPro" id="IPR013858">
    <property type="entry name" value="Peptidase_M10B_C"/>
</dbReference>
<dbReference type="InterPro" id="IPR018511">
    <property type="entry name" value="Hemolysin-typ_Ca-bd_CS"/>
</dbReference>
<name>A0A060CBI7_9HYPH</name>
<dbReference type="GO" id="GO:0005615">
    <property type="term" value="C:extracellular space"/>
    <property type="evidence" value="ECO:0007669"/>
    <property type="project" value="InterPro"/>
</dbReference>
<keyword evidence="4" id="KW-0677">Repeat</keyword>
<dbReference type="InterPro" id="IPR011049">
    <property type="entry name" value="Serralysin-like_metalloprot_C"/>
</dbReference>
<comment type="subcellular location">
    <subcellularLocation>
        <location evidence="2">Secreted</location>
    </subcellularLocation>
</comment>
<dbReference type="EMBL" id="KF123070">
    <property type="protein sequence ID" value="AIA90370.1"/>
    <property type="molecule type" value="Genomic_DNA"/>
</dbReference>
<feature type="non-terminal residue" evidence="6">
    <location>
        <position position="137"/>
    </location>
</feature>
<feature type="non-terminal residue" evidence="6">
    <location>
        <position position="1"/>
    </location>
</feature>
<keyword evidence="3" id="KW-0964">Secreted</keyword>
<protein>
    <submittedName>
        <fullName evidence="6">Peptidase_M10_C</fullName>
    </submittedName>
</protein>
<dbReference type="PROSITE" id="PS00330">
    <property type="entry name" value="HEMOLYSIN_CALCIUM"/>
    <property type="match status" value="2"/>
</dbReference>
<evidence type="ECO:0000256" key="1">
    <source>
        <dbReference type="ARBA" id="ARBA00001913"/>
    </source>
</evidence>
<dbReference type="Pfam" id="PF00353">
    <property type="entry name" value="HemolysinCabind"/>
    <property type="match status" value="1"/>
</dbReference>
<dbReference type="AlphaFoldDB" id="A0A060CBI7"/>
<evidence type="ECO:0000256" key="2">
    <source>
        <dbReference type="ARBA" id="ARBA00004613"/>
    </source>
</evidence>
<evidence type="ECO:0000313" key="6">
    <source>
        <dbReference type="EMBL" id="AIA90370.1"/>
    </source>
</evidence>
<evidence type="ECO:0000256" key="3">
    <source>
        <dbReference type="ARBA" id="ARBA00022525"/>
    </source>
</evidence>
<sequence length="137" mass="13465">GGSGDDLYIVDNAGDRTVELANGGRDCVVVVGIDGYTLQANVEDLVLGGSVTRGTGNSLDNVIIGNDAANRLLGGAGTDILIGGAGNDVLVGGAGTDVLQGGSGADVFLFNAATESSPAAPDIIADFTAGEDRINLS</sequence>
<proteinExistence type="predicted"/>
<evidence type="ECO:0000259" key="5">
    <source>
        <dbReference type="Pfam" id="PF08548"/>
    </source>
</evidence>
<evidence type="ECO:0000256" key="4">
    <source>
        <dbReference type="ARBA" id="ARBA00022737"/>
    </source>
</evidence>
<dbReference type="GO" id="GO:0005509">
    <property type="term" value="F:calcium ion binding"/>
    <property type="evidence" value="ECO:0007669"/>
    <property type="project" value="InterPro"/>
</dbReference>
<dbReference type="InterPro" id="IPR001343">
    <property type="entry name" value="Hemolysn_Ca-bd"/>
</dbReference>